<name>A0AAW3ZRX4_9BACT</name>
<keyword evidence="3" id="KW-0479">Metal-binding</keyword>
<keyword evidence="7" id="KW-0501">Molybdenum cofactor biosynthesis</keyword>
<dbReference type="PANTHER" id="PTHR19136:SF81">
    <property type="entry name" value="MOLYBDENUM COFACTOR GUANYLYLTRANSFERASE"/>
    <property type="match status" value="1"/>
</dbReference>
<evidence type="ECO:0000313" key="9">
    <source>
        <dbReference type="EMBL" id="MBE3607909.1"/>
    </source>
</evidence>
<dbReference type="GO" id="GO:1902758">
    <property type="term" value="P:bis(molybdopterin guanine dinucleotide)molybdenum biosynthetic process"/>
    <property type="evidence" value="ECO:0007669"/>
    <property type="project" value="TreeGrafter"/>
</dbReference>
<keyword evidence="5" id="KW-0460">Magnesium</keyword>
<comment type="caution">
    <text evidence="9">The sequence shown here is derived from an EMBL/GenBank/DDBJ whole genome shotgun (WGS) entry which is preliminary data.</text>
</comment>
<evidence type="ECO:0000256" key="4">
    <source>
        <dbReference type="ARBA" id="ARBA00022741"/>
    </source>
</evidence>
<dbReference type="AlphaFoldDB" id="A0AAW3ZRX4"/>
<proteinExistence type="predicted"/>
<evidence type="ECO:0000256" key="6">
    <source>
        <dbReference type="ARBA" id="ARBA00023134"/>
    </source>
</evidence>
<dbReference type="RefSeq" id="WP_170015943.1">
    <property type="nucleotide sequence ID" value="NZ_JADBHR010000028.1"/>
</dbReference>
<reference evidence="9 10" key="1">
    <citation type="submission" date="2015-08" db="EMBL/GenBank/DDBJ databases">
        <title>Comparative genomics of the Campylobacter concisus group.</title>
        <authorList>
            <person name="Yee E."/>
            <person name="Chapman M.H."/>
            <person name="Huynh S."/>
            <person name="Bono J.L."/>
            <person name="On S.L."/>
            <person name="St Leger J."/>
            <person name="Foster G."/>
            <person name="Parker C.T."/>
            <person name="Miller W.G."/>
        </authorList>
    </citation>
    <scope>NUCLEOTIDE SEQUENCE [LARGE SCALE GENOMIC DNA]</scope>
    <source>
        <strain evidence="9 10">RM9337</strain>
    </source>
</reference>
<dbReference type="Pfam" id="PF12804">
    <property type="entry name" value="NTP_transf_3"/>
    <property type="match status" value="1"/>
</dbReference>
<dbReference type="GO" id="GO:0005525">
    <property type="term" value="F:GTP binding"/>
    <property type="evidence" value="ECO:0007669"/>
    <property type="project" value="UniProtKB-KW"/>
</dbReference>
<dbReference type="Proteomes" id="UP000650616">
    <property type="component" value="Unassembled WGS sequence"/>
</dbReference>
<dbReference type="EMBL" id="LIWG01000003">
    <property type="protein sequence ID" value="MBE3607909.1"/>
    <property type="molecule type" value="Genomic_DNA"/>
</dbReference>
<gene>
    <name evidence="9" type="ORF">CCAL9337_04080</name>
</gene>
<evidence type="ECO:0000256" key="1">
    <source>
        <dbReference type="ARBA" id="ARBA00022490"/>
    </source>
</evidence>
<dbReference type="InterPro" id="IPR029044">
    <property type="entry name" value="Nucleotide-diphossugar_trans"/>
</dbReference>
<dbReference type="PANTHER" id="PTHR19136">
    <property type="entry name" value="MOLYBDENUM COFACTOR GUANYLYLTRANSFERASE"/>
    <property type="match status" value="1"/>
</dbReference>
<dbReference type="InterPro" id="IPR013482">
    <property type="entry name" value="Molybde_CF_guanTrfase"/>
</dbReference>
<evidence type="ECO:0000256" key="5">
    <source>
        <dbReference type="ARBA" id="ARBA00022842"/>
    </source>
</evidence>
<dbReference type="GO" id="GO:0016779">
    <property type="term" value="F:nucleotidyltransferase activity"/>
    <property type="evidence" value="ECO:0007669"/>
    <property type="project" value="UniProtKB-ARBA"/>
</dbReference>
<keyword evidence="4" id="KW-0547">Nucleotide-binding</keyword>
<keyword evidence="6" id="KW-0342">GTP-binding</keyword>
<dbReference type="InterPro" id="IPR025877">
    <property type="entry name" value="MobA-like_NTP_Trfase"/>
</dbReference>
<evidence type="ECO:0000313" key="10">
    <source>
        <dbReference type="Proteomes" id="UP000650616"/>
    </source>
</evidence>
<evidence type="ECO:0000256" key="7">
    <source>
        <dbReference type="ARBA" id="ARBA00023150"/>
    </source>
</evidence>
<dbReference type="GO" id="GO:0046872">
    <property type="term" value="F:metal ion binding"/>
    <property type="evidence" value="ECO:0007669"/>
    <property type="project" value="UniProtKB-KW"/>
</dbReference>
<evidence type="ECO:0000256" key="3">
    <source>
        <dbReference type="ARBA" id="ARBA00022723"/>
    </source>
</evidence>
<organism evidence="9 10">
    <name type="scientific">Campylobacter californiensis</name>
    <dbReference type="NCBI Taxonomy" id="1032243"/>
    <lineage>
        <taxon>Bacteria</taxon>
        <taxon>Pseudomonadati</taxon>
        <taxon>Campylobacterota</taxon>
        <taxon>Epsilonproteobacteria</taxon>
        <taxon>Campylobacterales</taxon>
        <taxon>Campylobacteraceae</taxon>
        <taxon>Campylobacter</taxon>
    </lineage>
</organism>
<protein>
    <submittedName>
        <fullName evidence="9">NTP transferase domain-containing protein</fullName>
    </submittedName>
</protein>
<sequence>MKTCVILAGGKSSRMGQDKTLLPFREFNTLTHFQFNKFSKIFTNVFISSKFDKFIPPLPLLKDISQDYSPMLALASVLANFKDEKIFIIPADMPFVSKECVTKLYEYSDKFDITIAQDEEFSHSLCGFFNSNISKKALELYQNGEHKIGLLQNFYNVKKVKFDNAEQFFNVNDPSQYQIALKMKQI</sequence>
<keyword evidence="1" id="KW-0963">Cytoplasm</keyword>
<dbReference type="Gene3D" id="3.90.550.10">
    <property type="entry name" value="Spore Coat Polysaccharide Biosynthesis Protein SpsA, Chain A"/>
    <property type="match status" value="1"/>
</dbReference>
<keyword evidence="2 9" id="KW-0808">Transferase</keyword>
<dbReference type="CDD" id="cd02503">
    <property type="entry name" value="MobA"/>
    <property type="match status" value="1"/>
</dbReference>
<feature type="domain" description="MobA-like NTP transferase" evidence="8">
    <location>
        <begin position="4"/>
        <end position="143"/>
    </location>
</feature>
<evidence type="ECO:0000259" key="8">
    <source>
        <dbReference type="Pfam" id="PF12804"/>
    </source>
</evidence>
<evidence type="ECO:0000256" key="2">
    <source>
        <dbReference type="ARBA" id="ARBA00022679"/>
    </source>
</evidence>
<accession>A0AAW3ZRX4</accession>
<dbReference type="SUPFAM" id="SSF53448">
    <property type="entry name" value="Nucleotide-diphospho-sugar transferases"/>
    <property type="match status" value="1"/>
</dbReference>
<keyword evidence="10" id="KW-1185">Reference proteome</keyword>